<name>A0A379LK71_9GAMM</name>
<dbReference type="Gene3D" id="3.40.109.10">
    <property type="entry name" value="NADH Oxidase"/>
    <property type="match status" value="1"/>
</dbReference>
<dbReference type="SUPFAM" id="SSF55469">
    <property type="entry name" value="FMN-dependent nitroreductase-like"/>
    <property type="match status" value="1"/>
</dbReference>
<evidence type="ECO:0000259" key="4">
    <source>
        <dbReference type="Pfam" id="PF00881"/>
    </source>
</evidence>
<evidence type="ECO:0000313" key="5">
    <source>
        <dbReference type="EMBL" id="SUD90287.1"/>
    </source>
</evidence>
<dbReference type="RefSeq" id="WP_028859308.1">
    <property type="nucleotide sequence ID" value="NZ_CAJHAQ010000001.1"/>
</dbReference>
<dbReference type="EMBL" id="UGVC01000001">
    <property type="protein sequence ID" value="SUD90287.1"/>
    <property type="molecule type" value="Genomic_DNA"/>
</dbReference>
<evidence type="ECO:0000256" key="2">
    <source>
        <dbReference type="ARBA" id="ARBA00023002"/>
    </source>
</evidence>
<gene>
    <name evidence="5" type="primary">yodC_1</name>
    <name evidence="5" type="ORF">NCTC10526_00610</name>
</gene>
<dbReference type="PANTHER" id="PTHR43673">
    <property type="entry name" value="NAD(P)H NITROREDUCTASE YDGI-RELATED"/>
    <property type="match status" value="1"/>
</dbReference>
<dbReference type="CDD" id="cd02137">
    <property type="entry name" value="MhqN-like"/>
    <property type="match status" value="1"/>
</dbReference>
<reference evidence="5 6" key="1">
    <citation type="submission" date="2018-06" db="EMBL/GenBank/DDBJ databases">
        <authorList>
            <consortium name="Pathogen Informatics"/>
            <person name="Doyle S."/>
        </authorList>
    </citation>
    <scope>NUCLEOTIDE SEQUENCE [LARGE SCALE GENOMIC DNA]</scope>
    <source>
        <strain evidence="5 6">NCTC10526</strain>
    </source>
</reference>
<dbReference type="EC" id="1.-.-.-" evidence="5"/>
<organism evidence="5 6">
    <name type="scientific">Psychrobacter phenylpyruvicus</name>
    <dbReference type="NCBI Taxonomy" id="29432"/>
    <lineage>
        <taxon>Bacteria</taxon>
        <taxon>Pseudomonadati</taxon>
        <taxon>Pseudomonadota</taxon>
        <taxon>Gammaproteobacteria</taxon>
        <taxon>Moraxellales</taxon>
        <taxon>Moraxellaceae</taxon>
        <taxon>Psychrobacter</taxon>
    </lineage>
</organism>
<dbReference type="PANTHER" id="PTHR43673:SF10">
    <property type="entry name" value="NADH DEHYDROGENASE_NAD(P)H NITROREDUCTASE XCC3605-RELATED"/>
    <property type="match status" value="1"/>
</dbReference>
<accession>A0A379LK71</accession>
<comment type="similarity">
    <text evidence="1">Belongs to the nitroreductase family.</text>
</comment>
<dbReference type="Pfam" id="PF00881">
    <property type="entry name" value="Nitroreductase"/>
    <property type="match status" value="1"/>
</dbReference>
<dbReference type="Proteomes" id="UP000254123">
    <property type="component" value="Unassembled WGS sequence"/>
</dbReference>
<keyword evidence="2 5" id="KW-0560">Oxidoreductase</keyword>
<protein>
    <submittedName>
        <fullName evidence="5">NAD(P)H nitroreductase yodC</fullName>
        <ecNumber evidence="5">1.-.-.-</ecNumber>
    </submittedName>
</protein>
<dbReference type="GO" id="GO:0016491">
    <property type="term" value="F:oxidoreductase activity"/>
    <property type="evidence" value="ECO:0007669"/>
    <property type="project" value="UniProtKB-KW"/>
</dbReference>
<dbReference type="InterPro" id="IPR000415">
    <property type="entry name" value="Nitroreductase-like"/>
</dbReference>
<evidence type="ECO:0000256" key="3">
    <source>
        <dbReference type="SAM" id="MobiDB-lite"/>
    </source>
</evidence>
<feature type="domain" description="Nitroreductase" evidence="4">
    <location>
        <begin position="41"/>
        <end position="243"/>
    </location>
</feature>
<dbReference type="AlphaFoldDB" id="A0A379LK71"/>
<keyword evidence="6" id="KW-1185">Reference proteome</keyword>
<proteinExistence type="inferred from homology"/>
<feature type="compositionally biased region" description="Basic and acidic residues" evidence="3">
    <location>
        <begin position="1"/>
        <end position="20"/>
    </location>
</feature>
<dbReference type="InterPro" id="IPR029479">
    <property type="entry name" value="Nitroreductase"/>
</dbReference>
<sequence>MTKQSHDEPHIESQKTEGQKSHQPKSSSLNAPHLEAFKQVIESRRAVRRFTDTPIPDEVLKDCLRMAMLAPNASNLQQWEFYVIDSEEVKKKAVKLCLGQNAAKTSSRLIAVVARTDNWRQHSKQIIKEYPQQPVPAKVKRYYEKLIPMVYTQDPINALAVVKWGFATVHRKVKGPVVTPYYTQADQVKWALSNTFLAAENLMLALRAYGFDSCPMGGFDEPGMKKLLGLTRHHHIAMMIGAGERSDNGIYHEQFRFDYDQFVKHV</sequence>
<dbReference type="STRING" id="1123034.GCA_000685805_01814"/>
<evidence type="ECO:0000256" key="1">
    <source>
        <dbReference type="ARBA" id="ARBA00007118"/>
    </source>
</evidence>
<evidence type="ECO:0000313" key="6">
    <source>
        <dbReference type="Proteomes" id="UP000254123"/>
    </source>
</evidence>
<feature type="region of interest" description="Disordered" evidence="3">
    <location>
        <begin position="1"/>
        <end position="33"/>
    </location>
</feature>